<proteinExistence type="predicted"/>
<reference evidence="1 2" key="1">
    <citation type="submission" date="2016-04" db="EMBL/GenBank/DDBJ databases">
        <title>Complete genome of Pseudomonas fluorescens phage VSW-3.</title>
        <authorList>
            <person name="Zhang C.-J."/>
            <person name="Wei Y.-L."/>
            <person name="Ji X.-L."/>
        </authorList>
    </citation>
    <scope>NUCLEOTIDE SEQUENCE [LARGE SCALE GENOMIC DNA]</scope>
</reference>
<keyword evidence="2" id="KW-1185">Reference proteome</keyword>
<name>A0A173GCR6_9CAUD</name>
<evidence type="ECO:0000313" key="1">
    <source>
        <dbReference type="EMBL" id="ANH51116.1"/>
    </source>
</evidence>
<gene>
    <name evidence="1" type="ORF">VSW3_40</name>
</gene>
<dbReference type="EMBL" id="KX066068">
    <property type="protein sequence ID" value="ANH51116.1"/>
    <property type="molecule type" value="Genomic_DNA"/>
</dbReference>
<sequence length="63" mass="7275">MSAGRATAQGLMRHHRLSFAASLREMKRGCAAFYDMHRDDTERALRRFRNVLMGSQLQPTRLP</sequence>
<dbReference type="Proteomes" id="UP000222360">
    <property type="component" value="Segment"/>
</dbReference>
<protein>
    <submittedName>
        <fullName evidence="1">Uncharacterized protein</fullName>
    </submittedName>
</protein>
<evidence type="ECO:0000313" key="2">
    <source>
        <dbReference type="Proteomes" id="UP000222360"/>
    </source>
</evidence>
<accession>A0A173GCR6</accession>
<organism evidence="1 2">
    <name type="scientific">Pseudomonas phage VSW-3</name>
    <dbReference type="NCBI Taxonomy" id="1852562"/>
    <lineage>
        <taxon>Viruses</taxon>
        <taxon>Duplodnaviria</taxon>
        <taxon>Heunggongvirae</taxon>
        <taxon>Uroviricota</taxon>
        <taxon>Caudoviricetes</taxon>
        <taxon>Autographivirales</taxon>
        <taxon>Autonotataviridae</taxon>
        <taxon>Napahaivirus</taxon>
        <taxon>Napahaivirus VSW3</taxon>
    </lineage>
</organism>